<dbReference type="InterPro" id="IPR037051">
    <property type="entry name" value="4-carb_acid_sugar_kinase_N_sf"/>
</dbReference>
<protein>
    <submittedName>
        <fullName evidence="9">Hrp-dependent type III effector protein</fullName>
    </submittedName>
</protein>
<reference evidence="10" key="1">
    <citation type="submission" date="2018-01" db="EMBL/GenBank/DDBJ databases">
        <authorList>
            <person name="Peeters C."/>
        </authorList>
    </citation>
    <scope>NUCLEOTIDE SEQUENCE [LARGE SCALE GENOMIC DNA]</scope>
</reference>
<evidence type="ECO:0000256" key="4">
    <source>
        <dbReference type="ARBA" id="ARBA00022777"/>
    </source>
</evidence>
<dbReference type="AlphaFoldDB" id="A0A2U3I2W1"/>
<keyword evidence="10" id="KW-1185">Reference proteome</keyword>
<dbReference type="OrthoDB" id="191465at2"/>
<accession>A0A2U3I2W1</accession>
<evidence type="ECO:0000256" key="1">
    <source>
        <dbReference type="ARBA" id="ARBA00005715"/>
    </source>
</evidence>
<dbReference type="Gene3D" id="3.40.50.10840">
    <property type="entry name" value="Putative sugar-binding, N-terminal domain"/>
    <property type="match status" value="1"/>
</dbReference>
<dbReference type="Gene3D" id="3.40.980.20">
    <property type="entry name" value="Four-carbon acid sugar kinase, nucleotide binding domain"/>
    <property type="match status" value="1"/>
</dbReference>
<evidence type="ECO:0000256" key="6">
    <source>
        <dbReference type="ARBA" id="ARBA00023277"/>
    </source>
</evidence>
<dbReference type="GO" id="GO:0016301">
    <property type="term" value="F:kinase activity"/>
    <property type="evidence" value="ECO:0007669"/>
    <property type="project" value="UniProtKB-KW"/>
</dbReference>
<gene>
    <name evidence="9" type="ORF">NOV72_01680</name>
</gene>
<evidence type="ECO:0000259" key="8">
    <source>
        <dbReference type="Pfam" id="PF17042"/>
    </source>
</evidence>
<evidence type="ECO:0000313" key="10">
    <source>
        <dbReference type="Proteomes" id="UP000238169"/>
    </source>
</evidence>
<name>A0A2U3I2W1_9BURK</name>
<dbReference type="EMBL" id="OGTP01000004">
    <property type="protein sequence ID" value="SPB14438.1"/>
    <property type="molecule type" value="Genomic_DNA"/>
</dbReference>
<dbReference type="Pfam" id="PF07005">
    <property type="entry name" value="SBD_N"/>
    <property type="match status" value="1"/>
</dbReference>
<keyword evidence="4" id="KW-0418">Kinase</keyword>
<evidence type="ECO:0000256" key="5">
    <source>
        <dbReference type="ARBA" id="ARBA00022840"/>
    </source>
</evidence>
<dbReference type="InterPro" id="IPR010737">
    <property type="entry name" value="4-carb_acid_sugar_kinase_N"/>
</dbReference>
<evidence type="ECO:0000313" key="9">
    <source>
        <dbReference type="EMBL" id="SPB14438.1"/>
    </source>
</evidence>
<keyword evidence="2" id="KW-0808">Transferase</keyword>
<evidence type="ECO:0000259" key="7">
    <source>
        <dbReference type="Pfam" id="PF07005"/>
    </source>
</evidence>
<keyword evidence="5" id="KW-0067">ATP-binding</keyword>
<feature type="domain" description="Four-carbon acid sugar kinase nucleotide binding" evidence="8">
    <location>
        <begin position="278"/>
        <end position="450"/>
    </location>
</feature>
<dbReference type="Pfam" id="PF17042">
    <property type="entry name" value="NBD_C"/>
    <property type="match status" value="1"/>
</dbReference>
<evidence type="ECO:0000256" key="3">
    <source>
        <dbReference type="ARBA" id="ARBA00022741"/>
    </source>
</evidence>
<sequence length="460" mass="48416">MTDEHSPQWPDGVLLAYYGDDFTGSTDAMEAMTAAGVPTLLCLDAPTPELLARFPGVRCVGLAGSSRGRSPQWMDDALPGAFASLAALGAPILQYKVCSTFDSSPQTGSIGRAIDIGVKHMPGAWSPMIVGAPRLKRYQAFGNLFASVDGIGYRLDRHPTMSRHPVTPMNEADLRVHLGHQTRRDIRLIDFVQLRSGKAHESLNAPTGPSTPVVLIDVLDEETLAAAGKLVWEARGEGVFTASSSGLQYALAAHWRALGLVPEAPSLPVAGPVDTIAAVSGSCSPVTAAQIRWARDNGFCVERLDLRRALDADTRAAEIARAVQVAVDALLRGRSALVFSAEGPDDPDVLGFDDIAARAKLTRPEAARRVGEALADVMLGMLQRTRVSRVVVAGGDSSGEVASRLGIAALSVAAGMAPGSPLCRAWSDDPQRDGLEIALKGGQIGAASFFGSVREGRLLG</sequence>
<dbReference type="SUPFAM" id="SSF142764">
    <property type="entry name" value="YgbK-like"/>
    <property type="match status" value="1"/>
</dbReference>
<dbReference type="RefSeq" id="WP_106854149.1">
    <property type="nucleotide sequence ID" value="NZ_OGTP01000004.1"/>
</dbReference>
<keyword evidence="3" id="KW-0547">Nucleotide-binding</keyword>
<evidence type="ECO:0000256" key="2">
    <source>
        <dbReference type="ARBA" id="ARBA00022679"/>
    </source>
</evidence>
<dbReference type="GO" id="GO:0005524">
    <property type="term" value="F:ATP binding"/>
    <property type="evidence" value="ECO:0007669"/>
    <property type="project" value="UniProtKB-KW"/>
</dbReference>
<dbReference type="InterPro" id="IPR031475">
    <property type="entry name" value="NBD_C"/>
</dbReference>
<dbReference type="InterPro" id="IPR050015">
    <property type="entry name" value="OiaK"/>
</dbReference>
<proteinExistence type="inferred from homology"/>
<feature type="domain" description="Four-carbon acid sugar kinase N-terminal" evidence="7">
    <location>
        <begin position="15"/>
        <end position="251"/>
    </location>
</feature>
<dbReference type="NCBIfam" id="NF042436">
    <property type="entry name" value="OxoIsoapKin_OiaK"/>
    <property type="match status" value="1"/>
</dbReference>
<dbReference type="InterPro" id="IPR042213">
    <property type="entry name" value="NBD_C_sf"/>
</dbReference>
<keyword evidence="6" id="KW-0119">Carbohydrate metabolism</keyword>
<organism evidence="9 10">
    <name type="scientific">Caballeronia novacaledonica</name>
    <dbReference type="NCBI Taxonomy" id="1544861"/>
    <lineage>
        <taxon>Bacteria</taxon>
        <taxon>Pseudomonadati</taxon>
        <taxon>Pseudomonadota</taxon>
        <taxon>Betaproteobacteria</taxon>
        <taxon>Burkholderiales</taxon>
        <taxon>Burkholderiaceae</taxon>
        <taxon>Caballeronia</taxon>
    </lineage>
</organism>
<dbReference type="Proteomes" id="UP000238169">
    <property type="component" value="Unassembled WGS sequence"/>
</dbReference>
<comment type="similarity">
    <text evidence="1">Belongs to the four-carbon acid sugar kinase family.</text>
</comment>